<dbReference type="SUPFAM" id="SSF52374">
    <property type="entry name" value="Nucleotidylyl transferase"/>
    <property type="match status" value="1"/>
</dbReference>
<evidence type="ECO:0000256" key="1">
    <source>
        <dbReference type="ARBA" id="ARBA00007894"/>
    </source>
</evidence>
<dbReference type="GO" id="GO:0005524">
    <property type="term" value="F:ATP binding"/>
    <property type="evidence" value="ECO:0007669"/>
    <property type="project" value="UniProtKB-KW"/>
</dbReference>
<dbReference type="GO" id="GO:0004818">
    <property type="term" value="F:glutamate-tRNA ligase activity"/>
    <property type="evidence" value="ECO:0007669"/>
    <property type="project" value="InterPro"/>
</dbReference>
<dbReference type="InterPro" id="IPR008925">
    <property type="entry name" value="aa_tRNA-synth_I_cd-bd_sf"/>
</dbReference>
<keyword evidence="2 7" id="KW-0436">Ligase</keyword>
<dbReference type="PANTHER" id="PTHR43311:SF2">
    <property type="entry name" value="GLUTAMATE--TRNA LIGASE, MITOCHONDRIAL-RELATED"/>
    <property type="match status" value="1"/>
</dbReference>
<organism evidence="10 11">
    <name type="scientific">Syntrophomonas wolfei</name>
    <dbReference type="NCBI Taxonomy" id="863"/>
    <lineage>
        <taxon>Bacteria</taxon>
        <taxon>Bacillati</taxon>
        <taxon>Bacillota</taxon>
        <taxon>Clostridia</taxon>
        <taxon>Eubacteriales</taxon>
        <taxon>Syntrophomonadaceae</taxon>
        <taxon>Syntrophomonas</taxon>
    </lineage>
</organism>
<evidence type="ECO:0000259" key="8">
    <source>
        <dbReference type="Pfam" id="PF00749"/>
    </source>
</evidence>
<dbReference type="Gene3D" id="3.40.50.620">
    <property type="entry name" value="HUPs"/>
    <property type="match status" value="1"/>
</dbReference>
<keyword evidence="5 7" id="KW-0648">Protein biosynthesis</keyword>
<dbReference type="Proteomes" id="UP000263273">
    <property type="component" value="Unassembled WGS sequence"/>
</dbReference>
<dbReference type="InterPro" id="IPR045462">
    <property type="entry name" value="aa-tRNA-synth_I_cd-bd"/>
</dbReference>
<protein>
    <submittedName>
        <fullName evidence="10">Glutamate--tRNA ligase</fullName>
    </submittedName>
</protein>
<dbReference type="GO" id="GO:0000049">
    <property type="term" value="F:tRNA binding"/>
    <property type="evidence" value="ECO:0007669"/>
    <property type="project" value="InterPro"/>
</dbReference>
<evidence type="ECO:0000256" key="4">
    <source>
        <dbReference type="ARBA" id="ARBA00022840"/>
    </source>
</evidence>
<feature type="domain" description="Glutamyl/glutaminyl-tRNA synthetase class Ib catalytic" evidence="8">
    <location>
        <begin position="2"/>
        <end position="231"/>
    </location>
</feature>
<dbReference type="InterPro" id="IPR014729">
    <property type="entry name" value="Rossmann-like_a/b/a_fold"/>
</dbReference>
<dbReference type="Pfam" id="PF00749">
    <property type="entry name" value="tRNA-synt_1c"/>
    <property type="match status" value="1"/>
</dbReference>
<dbReference type="AlphaFoldDB" id="A0A354YYZ5"/>
<gene>
    <name evidence="10" type="ORF">DDZ44_11565</name>
</gene>
<comment type="caution">
    <text evidence="10">The sequence shown here is derived from an EMBL/GenBank/DDBJ whole genome shotgun (WGS) entry which is preliminary data.</text>
</comment>
<dbReference type="SUPFAM" id="SSF48163">
    <property type="entry name" value="An anticodon-binding domain of class I aminoacyl-tRNA synthetases"/>
    <property type="match status" value="1"/>
</dbReference>
<evidence type="ECO:0000259" key="9">
    <source>
        <dbReference type="Pfam" id="PF19269"/>
    </source>
</evidence>
<keyword evidence="6 7" id="KW-0030">Aminoacyl-tRNA synthetase</keyword>
<comment type="similarity">
    <text evidence="1">Belongs to the class-I aminoacyl-tRNA synthetase family. Glutamate--tRNA ligase type 1 subfamily.</text>
</comment>
<dbReference type="Pfam" id="PF19269">
    <property type="entry name" value="Anticodon_2"/>
    <property type="match status" value="1"/>
</dbReference>
<dbReference type="GO" id="GO:0006424">
    <property type="term" value="P:glutamyl-tRNA aminoacylation"/>
    <property type="evidence" value="ECO:0007669"/>
    <property type="project" value="InterPro"/>
</dbReference>
<keyword evidence="4 7" id="KW-0067">ATP-binding</keyword>
<dbReference type="InterPro" id="IPR049940">
    <property type="entry name" value="GluQ/Sye"/>
</dbReference>
<dbReference type="EMBL" id="DNZF01000250">
    <property type="protein sequence ID" value="HBK54563.1"/>
    <property type="molecule type" value="Genomic_DNA"/>
</dbReference>
<evidence type="ECO:0000256" key="3">
    <source>
        <dbReference type="ARBA" id="ARBA00022741"/>
    </source>
</evidence>
<sequence length="406" mass="46479">IYSHYLQELLDSGQAYYCFCTPEELQKEREEAAQEKRDYKYGGRCRALKPEEASEMLQAGKPAVIRLKVPLDGNTIVPDLIRGDVSFSNALFDDFIIAKSDGWPTYNFAVVVDDFSMQISHVLRAEEHLSNTPRQLLIYRALGFKEPSFAHLSMILAPDRSKLSKRHGAISVQEFKNQGYLPEALVNYLALLGWSTGKDIDIWNREEMMREFSLEHISKSPAIYDLEKLAWMNGQYMMRLDIENLMTLLAPQARQRGWLNEDNSDYFQQAVELVRNRAKTRDELLDALGYFFEEVKQYDEKGVKKHFGQQKASTMLSEVLEIVSNMGSFSATELEEAFRQRAQELEIKAADLIHPTRLALSGRTATPGLFELMEVLGQEKCISRLEKALVFIAQLTTHGPEGHNHR</sequence>
<dbReference type="STRING" id="378794.GCA_001570625_01254"/>
<proteinExistence type="inferred from homology"/>
<dbReference type="PANTHER" id="PTHR43311">
    <property type="entry name" value="GLUTAMATE--TRNA LIGASE"/>
    <property type="match status" value="1"/>
</dbReference>
<evidence type="ECO:0000256" key="7">
    <source>
        <dbReference type="RuleBase" id="RU363037"/>
    </source>
</evidence>
<evidence type="ECO:0000313" key="10">
    <source>
        <dbReference type="EMBL" id="HBK54563.1"/>
    </source>
</evidence>
<feature type="domain" description="Aminoacyl-tRNA synthetase class I anticodon-binding" evidence="9">
    <location>
        <begin position="251"/>
        <end position="389"/>
    </location>
</feature>
<evidence type="ECO:0000256" key="5">
    <source>
        <dbReference type="ARBA" id="ARBA00022917"/>
    </source>
</evidence>
<dbReference type="GO" id="GO:0005829">
    <property type="term" value="C:cytosol"/>
    <property type="evidence" value="ECO:0007669"/>
    <property type="project" value="TreeGrafter"/>
</dbReference>
<evidence type="ECO:0000313" key="11">
    <source>
        <dbReference type="Proteomes" id="UP000263273"/>
    </source>
</evidence>
<dbReference type="InterPro" id="IPR020751">
    <property type="entry name" value="aa-tRNA-synth_I_codon-bd_sub2"/>
</dbReference>
<evidence type="ECO:0000256" key="2">
    <source>
        <dbReference type="ARBA" id="ARBA00022598"/>
    </source>
</evidence>
<keyword evidence="3 7" id="KW-0547">Nucleotide-binding</keyword>
<accession>A0A354YYZ5</accession>
<dbReference type="Gene3D" id="1.10.10.350">
    <property type="match status" value="1"/>
</dbReference>
<reference evidence="10 11" key="1">
    <citation type="journal article" date="2018" name="Nat. Biotechnol.">
        <title>A standardized bacterial taxonomy based on genome phylogeny substantially revises the tree of life.</title>
        <authorList>
            <person name="Parks D.H."/>
            <person name="Chuvochina M."/>
            <person name="Waite D.W."/>
            <person name="Rinke C."/>
            <person name="Skarshewski A."/>
            <person name="Chaumeil P.A."/>
            <person name="Hugenholtz P."/>
        </authorList>
    </citation>
    <scope>NUCLEOTIDE SEQUENCE [LARGE SCALE GENOMIC DNA]</scope>
    <source>
        <strain evidence="10">UBA10948</strain>
    </source>
</reference>
<name>A0A354YYZ5_9FIRM</name>
<dbReference type="InterPro" id="IPR004527">
    <property type="entry name" value="Glu-tRNA-ligase_bac/mito"/>
</dbReference>
<dbReference type="InterPro" id="IPR020058">
    <property type="entry name" value="Glu/Gln-tRNA-synth_Ib_cat-dom"/>
</dbReference>
<evidence type="ECO:0000256" key="6">
    <source>
        <dbReference type="ARBA" id="ARBA00023146"/>
    </source>
</evidence>
<feature type="non-terminal residue" evidence="10">
    <location>
        <position position="1"/>
    </location>
</feature>
<dbReference type="NCBIfam" id="TIGR00464">
    <property type="entry name" value="gltX_bact"/>
    <property type="match status" value="1"/>
</dbReference>